<feature type="chain" id="PRO_5046648671" evidence="1">
    <location>
        <begin position="21"/>
        <end position="216"/>
    </location>
</feature>
<reference evidence="4" key="3">
    <citation type="submission" date="2025-08" db="UniProtKB">
        <authorList>
            <consortium name="RefSeq"/>
        </authorList>
    </citation>
    <scope>IDENTIFICATION</scope>
    <source>
        <tissue evidence="4">Whole organism</tissue>
    </source>
</reference>
<accession>A0ABM1Q554</accession>
<evidence type="ECO:0000313" key="4">
    <source>
        <dbReference type="RefSeq" id="XP_017874590.1"/>
    </source>
</evidence>
<reference evidence="3" key="1">
    <citation type="journal article" date="1997" name="Nucleic Acids Res.">
        <title>tRNAscan-SE: a program for improved detection of transfer RNA genes in genomic sequence.</title>
        <authorList>
            <person name="Lowe T.M."/>
            <person name="Eddy S.R."/>
        </authorList>
    </citation>
    <scope>NUCLEOTIDE SEQUENCE [LARGE SCALE GENOMIC DNA]</scope>
</reference>
<keyword evidence="3" id="KW-1185">Reference proteome</keyword>
<evidence type="ECO:0000313" key="3">
    <source>
        <dbReference type="Proteomes" id="UP000694904"/>
    </source>
</evidence>
<organism evidence="3 4">
    <name type="scientific">Drosophila arizonae</name>
    <name type="common">Fruit fly</name>
    <dbReference type="NCBI Taxonomy" id="7263"/>
    <lineage>
        <taxon>Eukaryota</taxon>
        <taxon>Metazoa</taxon>
        <taxon>Ecdysozoa</taxon>
        <taxon>Arthropoda</taxon>
        <taxon>Hexapoda</taxon>
        <taxon>Insecta</taxon>
        <taxon>Pterygota</taxon>
        <taxon>Neoptera</taxon>
        <taxon>Endopterygota</taxon>
        <taxon>Diptera</taxon>
        <taxon>Brachycera</taxon>
        <taxon>Muscomorpha</taxon>
        <taxon>Ephydroidea</taxon>
        <taxon>Drosophilidae</taxon>
        <taxon>Drosophila</taxon>
    </lineage>
</organism>
<evidence type="ECO:0000256" key="1">
    <source>
        <dbReference type="SAM" id="SignalP"/>
    </source>
</evidence>
<reference evidence="3" key="2">
    <citation type="journal article" date="2016" name="G3 (Bethesda)">
        <title>Genome Evolution in Three Species of Cactophilic Drosophila.</title>
        <authorList>
            <person name="Sanchez-Flores A."/>
            <person name="Penazola F."/>
            <person name="Carpinteyro-Ponce J."/>
            <person name="Nazario-Yepiz N."/>
            <person name="Abreu-Goodger C."/>
            <person name="Machado C.A."/>
            <person name="Markow T.A."/>
        </authorList>
    </citation>
    <scope>NUCLEOTIDE SEQUENCE [LARGE SCALE GENOMIC DNA]</scope>
</reference>
<dbReference type="PANTHER" id="PTHR36299:SF4">
    <property type="entry name" value="GH07892P-RELATED"/>
    <property type="match status" value="1"/>
</dbReference>
<dbReference type="GeneID" id="108621664"/>
<dbReference type="RefSeq" id="XP_017874590.1">
    <property type="nucleotide sequence ID" value="XM_018019101.1"/>
</dbReference>
<proteinExistence type="predicted"/>
<feature type="domain" description="DUF4773" evidence="2">
    <location>
        <begin position="69"/>
        <end position="183"/>
    </location>
</feature>
<dbReference type="Proteomes" id="UP000694904">
    <property type="component" value="Chromosome 2"/>
</dbReference>
<evidence type="ECO:0000259" key="2">
    <source>
        <dbReference type="Pfam" id="PF15998"/>
    </source>
</evidence>
<sequence length="216" mass="24372">MSCLAPLCVLLVLWVHCVYAQGYRSMPSDALTFTLYNPSSGQQLVPVRYILSRTVNNNLIELPSMGRLCSCQDYACKCCLGLGLGVIREDVCLNVAGNLRDLSVNFVVELNQRSLVDFDISPRSLPDFCTPLMLPIPIFACLRLYNIHIIDRSLYACTSLVFKMLFQQMFEYKLTCLELSVRGVAVVAETDWNNDQIQLRTIQQQSPNNKLEVYAA</sequence>
<name>A0ABM1Q554_DROAR</name>
<dbReference type="Pfam" id="PF15998">
    <property type="entry name" value="DUF4773"/>
    <property type="match status" value="1"/>
</dbReference>
<dbReference type="PANTHER" id="PTHR36299">
    <property type="entry name" value="AGAP008005-PA"/>
    <property type="match status" value="1"/>
</dbReference>
<gene>
    <name evidence="4" type="primary">LOC108621664</name>
</gene>
<protein>
    <submittedName>
        <fullName evidence="4">Uncharacterized protein LOC108621664</fullName>
    </submittedName>
</protein>
<dbReference type="InterPro" id="IPR031941">
    <property type="entry name" value="DUF4773"/>
</dbReference>
<feature type="signal peptide" evidence="1">
    <location>
        <begin position="1"/>
        <end position="20"/>
    </location>
</feature>
<keyword evidence="1" id="KW-0732">Signal</keyword>